<dbReference type="AlphaFoldDB" id="A0AAE1CMC2"/>
<dbReference type="Proteomes" id="UP001283361">
    <property type="component" value="Unassembled WGS sequence"/>
</dbReference>
<reference evidence="1" key="1">
    <citation type="journal article" date="2023" name="G3 (Bethesda)">
        <title>A reference genome for the long-term kleptoplast-retaining sea slug Elysia crispata morphotype clarki.</title>
        <authorList>
            <person name="Eastman K.E."/>
            <person name="Pendleton A.L."/>
            <person name="Shaikh M.A."/>
            <person name="Suttiyut T."/>
            <person name="Ogas R."/>
            <person name="Tomko P."/>
            <person name="Gavelis G."/>
            <person name="Widhalm J.R."/>
            <person name="Wisecaver J.H."/>
        </authorList>
    </citation>
    <scope>NUCLEOTIDE SEQUENCE</scope>
    <source>
        <strain evidence="1">ECLA1</strain>
    </source>
</reference>
<gene>
    <name evidence="1" type="ORF">RRG08_002674</name>
</gene>
<comment type="caution">
    <text evidence="1">The sequence shown here is derived from an EMBL/GenBank/DDBJ whole genome shotgun (WGS) entry which is preliminary data.</text>
</comment>
<protein>
    <submittedName>
        <fullName evidence="1">Uncharacterized protein</fullName>
    </submittedName>
</protein>
<dbReference type="EMBL" id="JAWDGP010007584">
    <property type="protein sequence ID" value="KAK3712344.1"/>
    <property type="molecule type" value="Genomic_DNA"/>
</dbReference>
<evidence type="ECO:0000313" key="2">
    <source>
        <dbReference type="Proteomes" id="UP001283361"/>
    </source>
</evidence>
<name>A0AAE1CMC2_9GAST</name>
<keyword evidence="2" id="KW-1185">Reference proteome</keyword>
<sequence length="167" mass="18069">MNFLRRTKGYFLKDSGLPSARSVGFLSAVYDSPNIKSSQKSYNPEGVIRAVILRRGGGEEEDSPRCGDHLVRVASVSNIFSRSTAVYLARLMLIASGDMRVSRSTGRAATEVVVISSRVPKRPTSRHYSAKCVALCNNGSDQLFPGADGIPASRDDLKLPHAPTSQI</sequence>
<evidence type="ECO:0000313" key="1">
    <source>
        <dbReference type="EMBL" id="KAK3712344.1"/>
    </source>
</evidence>
<proteinExistence type="predicted"/>
<organism evidence="1 2">
    <name type="scientific">Elysia crispata</name>
    <name type="common">lettuce slug</name>
    <dbReference type="NCBI Taxonomy" id="231223"/>
    <lineage>
        <taxon>Eukaryota</taxon>
        <taxon>Metazoa</taxon>
        <taxon>Spiralia</taxon>
        <taxon>Lophotrochozoa</taxon>
        <taxon>Mollusca</taxon>
        <taxon>Gastropoda</taxon>
        <taxon>Heterobranchia</taxon>
        <taxon>Euthyneura</taxon>
        <taxon>Panpulmonata</taxon>
        <taxon>Sacoglossa</taxon>
        <taxon>Placobranchoidea</taxon>
        <taxon>Plakobranchidae</taxon>
        <taxon>Elysia</taxon>
    </lineage>
</organism>
<accession>A0AAE1CMC2</accession>